<reference evidence="6 7" key="1">
    <citation type="submission" date="2016-10" db="EMBL/GenBank/DDBJ databases">
        <authorList>
            <person name="de Groot N.N."/>
        </authorList>
    </citation>
    <scope>NUCLEOTIDE SEQUENCE [LARGE SCALE GENOMIC DNA]</scope>
    <source>
        <strain evidence="6 7">CGMCC 1.7059</strain>
    </source>
</reference>
<dbReference type="STRING" id="488533.SAMN04487960_111129"/>
<evidence type="ECO:0000256" key="1">
    <source>
        <dbReference type="ARBA" id="ARBA00004370"/>
    </source>
</evidence>
<dbReference type="OrthoDB" id="8537976at2"/>
<dbReference type="EMBL" id="FNNE01000011">
    <property type="protein sequence ID" value="SDX61107.1"/>
    <property type="molecule type" value="Genomic_DNA"/>
</dbReference>
<evidence type="ECO:0000256" key="4">
    <source>
        <dbReference type="ARBA" id="ARBA00023136"/>
    </source>
</evidence>
<evidence type="ECO:0008006" key="8">
    <source>
        <dbReference type="Google" id="ProtNLM"/>
    </source>
</evidence>
<evidence type="ECO:0000256" key="5">
    <source>
        <dbReference type="SAM" id="Phobius"/>
    </source>
</evidence>
<evidence type="ECO:0000256" key="2">
    <source>
        <dbReference type="ARBA" id="ARBA00022692"/>
    </source>
</evidence>
<keyword evidence="3 5" id="KW-1133">Transmembrane helix</keyword>
<evidence type="ECO:0000313" key="7">
    <source>
        <dbReference type="Proteomes" id="UP000199675"/>
    </source>
</evidence>
<feature type="transmembrane region" description="Helical" evidence="5">
    <location>
        <begin position="6"/>
        <end position="22"/>
    </location>
</feature>
<keyword evidence="7" id="KW-1185">Reference proteome</keyword>
<keyword evidence="4 5" id="KW-0472">Membrane</keyword>
<name>A0A1H3D3Z7_9GAMM</name>
<dbReference type="InterPro" id="IPR001129">
    <property type="entry name" value="Membr-assoc_MAPEG"/>
</dbReference>
<dbReference type="AlphaFoldDB" id="A0A1H3D3Z7"/>
<protein>
    <recommendedName>
        <fullName evidence="8">Glutathione metabolism protein</fullName>
    </recommendedName>
</protein>
<keyword evidence="2 5" id="KW-0812">Transmembrane</keyword>
<organism evidence="6 7">
    <name type="scientific">Marinobacter mobilis</name>
    <dbReference type="NCBI Taxonomy" id="488533"/>
    <lineage>
        <taxon>Bacteria</taxon>
        <taxon>Pseudomonadati</taxon>
        <taxon>Pseudomonadota</taxon>
        <taxon>Gammaproteobacteria</taxon>
        <taxon>Pseudomonadales</taxon>
        <taxon>Marinobacteraceae</taxon>
        <taxon>Marinobacter</taxon>
    </lineage>
</organism>
<dbReference type="Proteomes" id="UP000199675">
    <property type="component" value="Unassembled WGS sequence"/>
</dbReference>
<feature type="transmembrane region" description="Helical" evidence="5">
    <location>
        <begin position="103"/>
        <end position="122"/>
    </location>
</feature>
<accession>A0A1H3D3Z7</accession>
<evidence type="ECO:0000256" key="3">
    <source>
        <dbReference type="ARBA" id="ARBA00022989"/>
    </source>
</evidence>
<sequence>MVTPYYAAFFGLVFVILSFRVIRIRQRLGVAIGDGGDQRLRRAIRVHGNFTEYVPFALLLVYFAEQSSQNELYAHALGSPLLLARLSHAYGVSQLRENLRFRVFGLFTTGCVICGAALLILLSSRPSIPW</sequence>
<dbReference type="PANTHER" id="PTHR35814:SF1">
    <property type="entry name" value="GLUTATHIONE S-TRANSFERASE-RELATED"/>
    <property type="match status" value="1"/>
</dbReference>
<gene>
    <name evidence="6" type="ORF">SAMN04487960_111129</name>
</gene>
<dbReference type="PANTHER" id="PTHR35814">
    <property type="match status" value="1"/>
</dbReference>
<evidence type="ECO:0000313" key="6">
    <source>
        <dbReference type="EMBL" id="SDX61107.1"/>
    </source>
</evidence>
<dbReference type="SUPFAM" id="SSF161084">
    <property type="entry name" value="MAPEG domain-like"/>
    <property type="match status" value="1"/>
</dbReference>
<proteinExistence type="predicted"/>
<comment type="subcellular location">
    <subcellularLocation>
        <location evidence="1">Membrane</location>
    </subcellularLocation>
</comment>
<dbReference type="InterPro" id="IPR023352">
    <property type="entry name" value="MAPEG-like_dom_sf"/>
</dbReference>
<dbReference type="RefSeq" id="WP_091817000.1">
    <property type="nucleotide sequence ID" value="NZ_FNNE01000011.1"/>
</dbReference>
<dbReference type="Gene3D" id="1.20.120.550">
    <property type="entry name" value="Membrane associated eicosanoid/glutathione metabolism-like domain"/>
    <property type="match status" value="1"/>
</dbReference>
<dbReference type="Pfam" id="PF01124">
    <property type="entry name" value="MAPEG"/>
    <property type="match status" value="1"/>
</dbReference>
<dbReference type="GO" id="GO:0016020">
    <property type="term" value="C:membrane"/>
    <property type="evidence" value="ECO:0007669"/>
    <property type="project" value="UniProtKB-SubCell"/>
</dbReference>